<dbReference type="SUPFAM" id="SSF48403">
    <property type="entry name" value="Ankyrin repeat"/>
    <property type="match status" value="2"/>
</dbReference>
<keyword evidence="2" id="KW-0175">Coiled coil</keyword>
<accession>A0AA89CC25</accession>
<dbReference type="PANTHER" id="PTHR24172:SF4">
    <property type="entry name" value="ANK_REP_REGION DOMAIN-CONTAINING PROTEIN"/>
    <property type="match status" value="1"/>
</dbReference>
<feature type="compositionally biased region" description="Low complexity" evidence="3">
    <location>
        <begin position="711"/>
        <end position="730"/>
    </location>
</feature>
<evidence type="ECO:0000256" key="2">
    <source>
        <dbReference type="SAM" id="Coils"/>
    </source>
</evidence>
<feature type="region of interest" description="Disordered" evidence="3">
    <location>
        <begin position="669"/>
        <end position="752"/>
    </location>
</feature>
<dbReference type="Gene3D" id="1.25.40.20">
    <property type="entry name" value="Ankyrin repeat-containing domain"/>
    <property type="match status" value="3"/>
</dbReference>
<dbReference type="SMART" id="SM00248">
    <property type="entry name" value="ANK"/>
    <property type="match status" value="5"/>
</dbReference>
<evidence type="ECO:0000256" key="1">
    <source>
        <dbReference type="PROSITE-ProRule" id="PRU00023"/>
    </source>
</evidence>
<dbReference type="InterPro" id="IPR049630">
    <property type="entry name" value="DYDC-like_DD"/>
</dbReference>
<evidence type="ECO:0000313" key="4">
    <source>
        <dbReference type="EMBL" id="KAK3109002.1"/>
    </source>
</evidence>
<comment type="caution">
    <text evidence="4">The sequence shown here is derived from an EMBL/GenBank/DDBJ whole genome shotgun (WGS) entry which is preliminary data.</text>
</comment>
<feature type="compositionally biased region" description="Low complexity" evidence="3">
    <location>
        <begin position="677"/>
        <end position="701"/>
    </location>
</feature>
<feature type="repeat" description="ANK" evidence="1">
    <location>
        <begin position="615"/>
        <end position="647"/>
    </location>
</feature>
<dbReference type="EMBL" id="VSWD01000001">
    <property type="protein sequence ID" value="KAK3109002.1"/>
    <property type="molecule type" value="Genomic_DNA"/>
</dbReference>
<reference evidence="4" key="1">
    <citation type="submission" date="2019-08" db="EMBL/GenBank/DDBJ databases">
        <title>The improved chromosome-level genome for the pearl oyster Pinctada fucata martensii using PacBio sequencing and Hi-C.</title>
        <authorList>
            <person name="Zheng Z."/>
        </authorList>
    </citation>
    <scope>NUCLEOTIDE SEQUENCE</scope>
    <source>
        <strain evidence="4">ZZ-2019</strain>
        <tissue evidence="4">Adductor muscle</tissue>
    </source>
</reference>
<keyword evidence="1" id="KW-0040">ANK repeat</keyword>
<sequence length="752" mass="84648">MSVKLREAIEANDLPGVQSLVKLGEEVNKRGPDGKTVFQSAITDKVSPEILKFLLEEIDLTTRDENGDSVAEQIFKGNFSADVEAAFITFVKGQILNGQPERLEKMLMSGWSFWPVSKEQARNVSTELEDFITKLPELQSKITSLHKAIKEDECRDVQNILDRKKLILAADRSGLPPFHKAVLYGQTDIVTWLLAEFKFALEHKDNMGRTVLHYAAGIPDAGHIYAMLKEAGANEDVTDLTGKTPEDYYKDALLLNVMKIRQVIEEQLENPIPEPKHGYSGGGVGPTYIPGQTQSRVPPPTTIDGKYVATHLGTALTLALSEIAERRPWDPIEYLGQWLYKYRNTMDYIDQQQKALASLRSEVEEKKREEECKKRRLEELKTIMEEERLQREREEEERKRKEQEELQRKAREADLLAQRPNLDTVTEEGEDDVMAKDKDGQTELHRLAGQEGSDLTALLKLGYSLADRDVNFKTARDIAVEKGLQDNVDAIDNYVKEQIEKSKFDMLIRLMLEGYTDLQSAINKLPLLPQQSEEVEKFINETVPKVQDKCKLLLTGILGGSLDEVKDAAEGIEFEHLKGHIGQNPIHMAVFHQRNDILQYLASTYPKIINGKDGHNRTPLHYAMGLGNEEIISTLTANGADLTIKDMKQRDPTYYKENPDEIKSFVQTLTSRPKPSTQEAQGQEPQQGQGQTQDGSEGQTTLEQTSGEQPTNEQSQNEQSTNEQAQNEQSANEGTVQITSGGDQSQTEQTPS</sequence>
<dbReference type="InterPro" id="IPR007858">
    <property type="entry name" value="Dpy-30_motif"/>
</dbReference>
<dbReference type="Proteomes" id="UP001186944">
    <property type="component" value="Unassembled WGS sequence"/>
</dbReference>
<name>A0AA89CC25_PINIB</name>
<dbReference type="InterPro" id="IPR036770">
    <property type="entry name" value="Ankyrin_rpt-contain_sf"/>
</dbReference>
<dbReference type="CDD" id="cd22966">
    <property type="entry name" value="DD_DYDC-like"/>
    <property type="match status" value="1"/>
</dbReference>
<evidence type="ECO:0000256" key="3">
    <source>
        <dbReference type="SAM" id="MobiDB-lite"/>
    </source>
</evidence>
<protein>
    <submittedName>
        <fullName evidence="4">Uncharacterized protein</fullName>
    </submittedName>
</protein>
<dbReference type="PROSITE" id="PS50088">
    <property type="entry name" value="ANK_REPEAT"/>
    <property type="match status" value="2"/>
</dbReference>
<dbReference type="PANTHER" id="PTHR24172">
    <property type="entry name" value="ANK_REP_REGION DOMAIN-CONTAINING PROTEIN"/>
    <property type="match status" value="1"/>
</dbReference>
<dbReference type="AlphaFoldDB" id="A0AA89CC25"/>
<dbReference type="PROSITE" id="PS50297">
    <property type="entry name" value="ANK_REP_REGION"/>
    <property type="match status" value="1"/>
</dbReference>
<feature type="coiled-coil region" evidence="2">
    <location>
        <begin position="349"/>
        <end position="419"/>
    </location>
</feature>
<dbReference type="Pfam" id="PF05186">
    <property type="entry name" value="Dpy-30"/>
    <property type="match status" value="1"/>
</dbReference>
<dbReference type="Gene3D" id="1.20.890.10">
    <property type="entry name" value="cAMP-dependent protein kinase regulatory subunit, dimerization-anchoring domain"/>
    <property type="match status" value="1"/>
</dbReference>
<evidence type="ECO:0000313" key="5">
    <source>
        <dbReference type="Proteomes" id="UP001186944"/>
    </source>
</evidence>
<feature type="repeat" description="ANK" evidence="1">
    <location>
        <begin position="207"/>
        <end position="240"/>
    </location>
</feature>
<feature type="compositionally biased region" description="Polar residues" evidence="3">
    <location>
        <begin position="731"/>
        <end position="752"/>
    </location>
</feature>
<keyword evidence="5" id="KW-1185">Reference proteome</keyword>
<organism evidence="4 5">
    <name type="scientific">Pinctada imbricata</name>
    <name type="common">Atlantic pearl-oyster</name>
    <name type="synonym">Pinctada martensii</name>
    <dbReference type="NCBI Taxonomy" id="66713"/>
    <lineage>
        <taxon>Eukaryota</taxon>
        <taxon>Metazoa</taxon>
        <taxon>Spiralia</taxon>
        <taxon>Lophotrochozoa</taxon>
        <taxon>Mollusca</taxon>
        <taxon>Bivalvia</taxon>
        <taxon>Autobranchia</taxon>
        <taxon>Pteriomorphia</taxon>
        <taxon>Pterioida</taxon>
        <taxon>Pterioidea</taxon>
        <taxon>Pteriidae</taxon>
        <taxon>Pinctada</taxon>
    </lineage>
</organism>
<dbReference type="Pfam" id="PF12796">
    <property type="entry name" value="Ank_2"/>
    <property type="match status" value="2"/>
</dbReference>
<gene>
    <name evidence="4" type="ORF">FSP39_020707</name>
</gene>
<proteinExistence type="predicted"/>
<dbReference type="InterPro" id="IPR002110">
    <property type="entry name" value="Ankyrin_rpt"/>
</dbReference>